<keyword evidence="1" id="KW-1133">Transmembrane helix</keyword>
<keyword evidence="3" id="KW-0808">Transferase</keyword>
<dbReference type="CDD" id="cd03809">
    <property type="entry name" value="GT4_MtfB-like"/>
    <property type="match status" value="1"/>
</dbReference>
<dbReference type="InterPro" id="IPR001296">
    <property type="entry name" value="Glyco_trans_1"/>
</dbReference>
<name>A0A0G1JU39_9BACT</name>
<feature type="transmembrane region" description="Helical" evidence="1">
    <location>
        <begin position="77"/>
        <end position="101"/>
    </location>
</feature>
<evidence type="ECO:0000259" key="2">
    <source>
        <dbReference type="Pfam" id="PF00534"/>
    </source>
</evidence>
<protein>
    <submittedName>
        <fullName evidence="3">Mannosyltransferase</fullName>
    </submittedName>
</protein>
<dbReference type="SUPFAM" id="SSF53756">
    <property type="entry name" value="UDP-Glycosyltransferase/glycogen phosphorylase"/>
    <property type="match status" value="1"/>
</dbReference>
<dbReference type="Pfam" id="PF00534">
    <property type="entry name" value="Glycos_transf_1"/>
    <property type="match status" value="1"/>
</dbReference>
<proteinExistence type="predicted"/>
<evidence type="ECO:0000313" key="4">
    <source>
        <dbReference type="Proteomes" id="UP000034617"/>
    </source>
</evidence>
<reference evidence="3 4" key="1">
    <citation type="journal article" date="2015" name="Nature">
        <title>rRNA introns, odd ribosomes, and small enigmatic genomes across a large radiation of phyla.</title>
        <authorList>
            <person name="Brown C.T."/>
            <person name="Hug L.A."/>
            <person name="Thomas B.C."/>
            <person name="Sharon I."/>
            <person name="Castelle C.J."/>
            <person name="Singh A."/>
            <person name="Wilkins M.J."/>
            <person name="Williams K.H."/>
            <person name="Banfield J.F."/>
        </authorList>
    </citation>
    <scope>NUCLEOTIDE SEQUENCE [LARGE SCALE GENOMIC DNA]</scope>
</reference>
<dbReference type="PANTHER" id="PTHR46401:SF8">
    <property type="entry name" value="BLL6006 PROTEIN"/>
    <property type="match status" value="1"/>
</dbReference>
<evidence type="ECO:0000256" key="1">
    <source>
        <dbReference type="SAM" id="Phobius"/>
    </source>
</evidence>
<keyword evidence="1" id="KW-0812">Transmembrane</keyword>
<dbReference type="EMBL" id="LCHM01000003">
    <property type="protein sequence ID" value="KKT38989.1"/>
    <property type="molecule type" value="Genomic_DNA"/>
</dbReference>
<sequence>MTIGFYFNTPKSTGGAYQYSLLFLDALTYIKNNTYIIFNTTHDIPDRFYTQKNFLILDISGPFSTKQSRSYAHISNMLNLIVTAFLRFHMGYIVVFFYKWLRRSTLDCINSSKTDLIVFPLTTMETFGCKIPYILAVHDLQHKVNPQFKELTGSGQSEIRDLRYNDEVKHAFRLLAQSQCGKADIIRYYGANPDKIRILPYSPIFSFLSKHVKGAAPKKYRLPKHYVFYPANYWSHKNHKNLIRAIGILVKKQKEIHVILTGTKSVDFSIQNELNREIKKLHVDTYVHHLGYLTPEELKYIYIHAIALAMPTYIGPVNLPVYEAWSLGTPVITSDIRDYREIASDAALLIDPDSPGEIADAIVEIQQNKKLRKKLGCHGRTIIHKRTIKNFARNVNTVFGEYINF</sequence>
<organism evidence="3 4">
    <name type="scientific">Candidatus Gottesmanbacteria bacterium GW2011_GWB1_44_11c</name>
    <dbReference type="NCBI Taxonomy" id="1618447"/>
    <lineage>
        <taxon>Bacteria</taxon>
        <taxon>Candidatus Gottesmaniibacteriota</taxon>
    </lineage>
</organism>
<keyword evidence="1" id="KW-0472">Membrane</keyword>
<dbReference type="Proteomes" id="UP000034617">
    <property type="component" value="Unassembled WGS sequence"/>
</dbReference>
<accession>A0A0G1JU39</accession>
<gene>
    <name evidence="3" type="ORF">UW22_C0003G0031</name>
</gene>
<dbReference type="PANTHER" id="PTHR46401">
    <property type="entry name" value="GLYCOSYLTRANSFERASE WBBK-RELATED"/>
    <property type="match status" value="1"/>
</dbReference>
<comment type="caution">
    <text evidence="3">The sequence shown here is derived from an EMBL/GenBank/DDBJ whole genome shotgun (WGS) entry which is preliminary data.</text>
</comment>
<dbReference type="Gene3D" id="3.40.50.2000">
    <property type="entry name" value="Glycogen Phosphorylase B"/>
    <property type="match status" value="1"/>
</dbReference>
<dbReference type="AlphaFoldDB" id="A0A0G1JU39"/>
<dbReference type="GO" id="GO:0016757">
    <property type="term" value="F:glycosyltransferase activity"/>
    <property type="evidence" value="ECO:0007669"/>
    <property type="project" value="UniProtKB-KW"/>
</dbReference>
<feature type="domain" description="Glycosyl transferase family 1" evidence="2">
    <location>
        <begin position="223"/>
        <end position="379"/>
    </location>
</feature>
<evidence type="ECO:0000313" key="3">
    <source>
        <dbReference type="EMBL" id="KKT38989.1"/>
    </source>
</evidence>
<keyword evidence="3" id="KW-0328">Glycosyltransferase</keyword>